<accession>A0AAP0S353</accession>
<evidence type="ECO:0000256" key="1">
    <source>
        <dbReference type="ARBA" id="ARBA00022729"/>
    </source>
</evidence>
<feature type="domain" description="MRH" evidence="4">
    <location>
        <begin position="266"/>
        <end position="361"/>
    </location>
</feature>
<feature type="compositionally biased region" description="Basic and acidic residues" evidence="3">
    <location>
        <begin position="1"/>
        <end position="95"/>
    </location>
</feature>
<dbReference type="PROSITE" id="PS51914">
    <property type="entry name" value="MRH"/>
    <property type="match status" value="1"/>
</dbReference>
<sequence>MLKGLVEKLKERKEQIEKAEEKERIQKEKEEKMKEAAREKEKNEKNEAEDKTDVEQELKETLEDDKVGLLEESPTDQHEKHGSENTEGLSREELGRLVASRWTGENIGHQDEKNVAAKDDHGANKETPESAHDEDYDNYASEINEENPKHGEDDLEENMDEEIVEDDHDGSSAPHTLHLEDQKDFSDVTTLSSLSWLEKMWQSVRNMFQAASLFQTPVDKSDADRVRKEYDESSTKLSETQSRISSLTEKLKYDFGVEKEFYSLYDRCVETKQNKYVYKVCPFKEASQEEGHSRTQLGHWEKFENSYSIMLFSNGDGCWNGPSRSLKVKLRCGLSTELTDVDEPSRCEYVALMSTPALCLEGRLKELEHKLELMNKEQPQSHDEL</sequence>
<keyword evidence="6" id="KW-1185">Reference proteome</keyword>
<comment type="caution">
    <text evidence="5">The sequence shown here is derived from an EMBL/GenBank/DDBJ whole genome shotgun (WGS) entry which is preliminary data.</text>
</comment>
<evidence type="ECO:0000313" key="6">
    <source>
        <dbReference type="Proteomes" id="UP001415857"/>
    </source>
</evidence>
<organism evidence="5 6">
    <name type="scientific">Liquidambar formosana</name>
    <name type="common">Formosan gum</name>
    <dbReference type="NCBI Taxonomy" id="63359"/>
    <lineage>
        <taxon>Eukaryota</taxon>
        <taxon>Viridiplantae</taxon>
        <taxon>Streptophyta</taxon>
        <taxon>Embryophyta</taxon>
        <taxon>Tracheophyta</taxon>
        <taxon>Spermatophyta</taxon>
        <taxon>Magnoliopsida</taxon>
        <taxon>eudicotyledons</taxon>
        <taxon>Gunneridae</taxon>
        <taxon>Pentapetalae</taxon>
        <taxon>Saxifragales</taxon>
        <taxon>Altingiaceae</taxon>
        <taxon>Liquidambar</taxon>
    </lineage>
</organism>
<dbReference type="Gene3D" id="2.70.130.10">
    <property type="entry name" value="Mannose-6-phosphate receptor binding domain"/>
    <property type="match status" value="1"/>
</dbReference>
<dbReference type="InterPro" id="IPR036607">
    <property type="entry name" value="PRKCSH"/>
</dbReference>
<dbReference type="PANTHER" id="PTHR12630:SF16">
    <property type="entry name" value="GLUCOSIDASE 2 SUBUNIT BETA"/>
    <property type="match status" value="1"/>
</dbReference>
<evidence type="ECO:0000313" key="5">
    <source>
        <dbReference type="EMBL" id="KAK9289998.1"/>
    </source>
</evidence>
<feature type="region of interest" description="Disordered" evidence="3">
    <location>
        <begin position="1"/>
        <end position="177"/>
    </location>
</feature>
<dbReference type="InterPro" id="IPR009011">
    <property type="entry name" value="Man6P_isomerase_rcpt-bd_dom_sf"/>
</dbReference>
<protein>
    <recommendedName>
        <fullName evidence="4">MRH domain-containing protein</fullName>
    </recommendedName>
</protein>
<evidence type="ECO:0000256" key="2">
    <source>
        <dbReference type="ARBA" id="ARBA00023157"/>
    </source>
</evidence>
<reference evidence="5 6" key="1">
    <citation type="journal article" date="2024" name="Plant J.">
        <title>Genome sequences and population genomics reveal climatic adaptation and genomic divergence between two closely related sweetgum species.</title>
        <authorList>
            <person name="Xu W.Q."/>
            <person name="Ren C.Q."/>
            <person name="Zhang X.Y."/>
            <person name="Comes H.P."/>
            <person name="Liu X.H."/>
            <person name="Li Y.G."/>
            <person name="Kettle C.J."/>
            <person name="Jalonen R."/>
            <person name="Gaisberger H."/>
            <person name="Ma Y.Z."/>
            <person name="Qiu Y.X."/>
        </authorList>
    </citation>
    <scope>NUCLEOTIDE SEQUENCE [LARGE SCALE GENOMIC DNA]</scope>
    <source>
        <strain evidence="5">Hangzhou</strain>
    </source>
</reference>
<keyword evidence="1" id="KW-0732">Signal</keyword>
<evidence type="ECO:0000256" key="3">
    <source>
        <dbReference type="SAM" id="MobiDB-lite"/>
    </source>
</evidence>
<dbReference type="SUPFAM" id="SSF50911">
    <property type="entry name" value="Mannose 6-phosphate receptor domain"/>
    <property type="match status" value="1"/>
</dbReference>
<dbReference type="Pfam" id="PF13015">
    <property type="entry name" value="PRKCSH_1"/>
    <property type="match status" value="1"/>
</dbReference>
<dbReference type="AlphaFoldDB" id="A0AAP0S353"/>
<dbReference type="PANTHER" id="PTHR12630">
    <property type="entry name" value="N-LINKED OLIGOSACCHARIDE PROCESSING"/>
    <property type="match status" value="1"/>
</dbReference>
<dbReference type="GO" id="GO:0017177">
    <property type="term" value="C:glucosidase II complex"/>
    <property type="evidence" value="ECO:0007669"/>
    <property type="project" value="TreeGrafter"/>
</dbReference>
<dbReference type="InterPro" id="IPR039794">
    <property type="entry name" value="Gtb1-like"/>
</dbReference>
<dbReference type="InterPro" id="IPR044865">
    <property type="entry name" value="MRH_dom"/>
</dbReference>
<dbReference type="GO" id="GO:0006491">
    <property type="term" value="P:N-glycan processing"/>
    <property type="evidence" value="ECO:0007669"/>
    <property type="project" value="TreeGrafter"/>
</dbReference>
<dbReference type="EMBL" id="JBBPBK010000002">
    <property type="protein sequence ID" value="KAK9289998.1"/>
    <property type="molecule type" value="Genomic_DNA"/>
</dbReference>
<dbReference type="Proteomes" id="UP001415857">
    <property type="component" value="Unassembled WGS sequence"/>
</dbReference>
<name>A0AAP0S353_LIQFO</name>
<feature type="compositionally biased region" description="Acidic residues" evidence="3">
    <location>
        <begin position="153"/>
        <end position="168"/>
    </location>
</feature>
<proteinExistence type="predicted"/>
<gene>
    <name evidence="5" type="ORF">L1049_008160</name>
</gene>
<keyword evidence="2" id="KW-1015">Disulfide bond</keyword>
<evidence type="ECO:0000259" key="4">
    <source>
        <dbReference type="PROSITE" id="PS51914"/>
    </source>
</evidence>
<feature type="compositionally biased region" description="Basic and acidic residues" evidence="3">
    <location>
        <begin position="108"/>
        <end position="133"/>
    </location>
</feature>